<dbReference type="GO" id="GO:0071578">
    <property type="term" value="P:zinc ion import across plasma membrane"/>
    <property type="evidence" value="ECO:0007669"/>
    <property type="project" value="TreeGrafter"/>
</dbReference>
<evidence type="ECO:0000256" key="2">
    <source>
        <dbReference type="ARBA" id="ARBA00006939"/>
    </source>
</evidence>
<keyword evidence="10" id="KW-1185">Reference proteome</keyword>
<dbReference type="InterPro" id="IPR050799">
    <property type="entry name" value="ZIP_Transporter"/>
</dbReference>
<evidence type="ECO:0000259" key="8">
    <source>
        <dbReference type="Pfam" id="PF21116"/>
    </source>
</evidence>
<dbReference type="GO" id="GO:0005385">
    <property type="term" value="F:zinc ion transmembrane transporter activity"/>
    <property type="evidence" value="ECO:0007669"/>
    <property type="project" value="TreeGrafter"/>
</dbReference>
<proteinExistence type="inferred from homology"/>
<protein>
    <recommendedName>
        <fullName evidence="8">Zinc transporter ZIP4/12 EF-hand domain-containing protein</fullName>
    </recommendedName>
</protein>
<feature type="compositionally biased region" description="Basic and acidic residues" evidence="6">
    <location>
        <begin position="34"/>
        <end position="44"/>
    </location>
</feature>
<accession>A0A2T7PVB7</accession>
<dbReference type="OrthoDB" id="200954at2759"/>
<evidence type="ECO:0000256" key="3">
    <source>
        <dbReference type="ARBA" id="ARBA00022692"/>
    </source>
</evidence>
<feature type="transmembrane region" description="Helical" evidence="7">
    <location>
        <begin position="154"/>
        <end position="177"/>
    </location>
</feature>
<feature type="region of interest" description="Disordered" evidence="6">
    <location>
        <begin position="26"/>
        <end position="63"/>
    </location>
</feature>
<gene>
    <name evidence="9" type="ORF">C0Q70_04339</name>
</gene>
<feature type="domain" description="Zinc transporter ZIP4/12 EF-hand" evidence="8">
    <location>
        <begin position="14"/>
        <end position="105"/>
    </location>
</feature>
<evidence type="ECO:0000256" key="7">
    <source>
        <dbReference type="SAM" id="Phobius"/>
    </source>
</evidence>
<evidence type="ECO:0000256" key="5">
    <source>
        <dbReference type="ARBA" id="ARBA00023136"/>
    </source>
</evidence>
<dbReference type="Pfam" id="PF02535">
    <property type="entry name" value="Zip"/>
    <property type="match status" value="1"/>
</dbReference>
<comment type="caution">
    <text evidence="9">The sequence shown here is derived from an EMBL/GenBank/DDBJ whole genome shotgun (WGS) entry which is preliminary data.</text>
</comment>
<name>A0A2T7PVB7_POMCA</name>
<feature type="transmembrane region" description="Helical" evidence="7">
    <location>
        <begin position="313"/>
        <end position="331"/>
    </location>
</feature>
<sequence length="357" mass="38340">MRTQYLSGVSLPADLNTIMDKLTILPTSSSSSTSHDHDHSEEAHARKRRSAHVPEIVQSRVRRQAETTETTCYTPAQLITIYEAGEVITSAKLTELCPALVYQKLYAQCLTTDTAMKGDAPTTAEKWGYGSLAVFIICLCAVLGVSLLPCIDRAIYKIVMGLFVGLAVGTLTGDALLHLIPMGSHGHSHSLEMIVPTKSPSDTAEEVNVQKQDDANKQRSDKALSVMIIMGDAVHNFADGLAIGAAFSSSVSVGIATSIAVFCHELPHELGDFAVLLRNGMSVKRALLWNFFSSLTAFIGLFVGLSVATSEEVQTWIFAITAGMFLYISLVDLGKGVGRRPCVADSLCPAGMWINCG</sequence>
<keyword evidence="4 7" id="KW-1133">Transmembrane helix</keyword>
<evidence type="ECO:0000313" key="10">
    <source>
        <dbReference type="Proteomes" id="UP000245119"/>
    </source>
</evidence>
<dbReference type="InterPro" id="IPR049406">
    <property type="entry name" value="ZIP4_12_EF-hand"/>
</dbReference>
<dbReference type="AlphaFoldDB" id="A0A2T7PVB7"/>
<evidence type="ECO:0000256" key="6">
    <source>
        <dbReference type="SAM" id="MobiDB-lite"/>
    </source>
</evidence>
<dbReference type="PANTHER" id="PTHR12191">
    <property type="entry name" value="SOLUTE CARRIER FAMILY 39"/>
    <property type="match status" value="1"/>
</dbReference>
<dbReference type="InterPro" id="IPR003689">
    <property type="entry name" value="ZIP"/>
</dbReference>
<reference evidence="9 10" key="1">
    <citation type="submission" date="2018-04" db="EMBL/GenBank/DDBJ databases">
        <title>The genome of golden apple snail Pomacea canaliculata provides insight into stress tolerance and invasive adaptation.</title>
        <authorList>
            <person name="Liu C."/>
            <person name="Liu B."/>
            <person name="Ren Y."/>
            <person name="Zhang Y."/>
            <person name="Wang H."/>
            <person name="Li S."/>
            <person name="Jiang F."/>
            <person name="Yin L."/>
            <person name="Zhang G."/>
            <person name="Qian W."/>
            <person name="Fan W."/>
        </authorList>
    </citation>
    <scope>NUCLEOTIDE SEQUENCE [LARGE SCALE GENOMIC DNA]</scope>
    <source>
        <strain evidence="9">SZHN2017</strain>
        <tissue evidence="9">Muscle</tissue>
    </source>
</reference>
<comment type="subcellular location">
    <subcellularLocation>
        <location evidence="1">Membrane</location>
        <topology evidence="1">Multi-pass membrane protein</topology>
    </subcellularLocation>
</comment>
<dbReference type="GO" id="GO:0140410">
    <property type="term" value="F:monoatomic cation:bicarbonate symporter activity"/>
    <property type="evidence" value="ECO:0007669"/>
    <property type="project" value="TreeGrafter"/>
</dbReference>
<dbReference type="GO" id="GO:0005886">
    <property type="term" value="C:plasma membrane"/>
    <property type="evidence" value="ECO:0007669"/>
    <property type="project" value="TreeGrafter"/>
</dbReference>
<dbReference type="Proteomes" id="UP000245119">
    <property type="component" value="Linkage Group LG2"/>
</dbReference>
<dbReference type="PANTHER" id="PTHR12191:SF4">
    <property type="entry name" value="ZINC TRANSPORTER ZIP12"/>
    <property type="match status" value="1"/>
</dbReference>
<dbReference type="GO" id="GO:0030003">
    <property type="term" value="P:intracellular monoatomic cation homeostasis"/>
    <property type="evidence" value="ECO:0007669"/>
    <property type="project" value="TreeGrafter"/>
</dbReference>
<organism evidence="9 10">
    <name type="scientific">Pomacea canaliculata</name>
    <name type="common">Golden apple snail</name>
    <dbReference type="NCBI Taxonomy" id="400727"/>
    <lineage>
        <taxon>Eukaryota</taxon>
        <taxon>Metazoa</taxon>
        <taxon>Spiralia</taxon>
        <taxon>Lophotrochozoa</taxon>
        <taxon>Mollusca</taxon>
        <taxon>Gastropoda</taxon>
        <taxon>Caenogastropoda</taxon>
        <taxon>Architaenioglossa</taxon>
        <taxon>Ampullarioidea</taxon>
        <taxon>Ampullariidae</taxon>
        <taxon>Pomacea</taxon>
    </lineage>
</organism>
<evidence type="ECO:0000256" key="1">
    <source>
        <dbReference type="ARBA" id="ARBA00004141"/>
    </source>
</evidence>
<keyword evidence="5 7" id="KW-0472">Membrane</keyword>
<feature type="transmembrane region" description="Helical" evidence="7">
    <location>
        <begin position="287"/>
        <end position="307"/>
    </location>
</feature>
<evidence type="ECO:0000313" key="9">
    <source>
        <dbReference type="EMBL" id="PVD37340.1"/>
    </source>
</evidence>
<feature type="transmembrane region" description="Helical" evidence="7">
    <location>
        <begin position="127"/>
        <end position="148"/>
    </location>
</feature>
<comment type="similarity">
    <text evidence="2">Belongs to the ZIP transporter (TC 2.A.5) family.</text>
</comment>
<keyword evidence="3 7" id="KW-0812">Transmembrane</keyword>
<dbReference type="EMBL" id="PZQS01000002">
    <property type="protein sequence ID" value="PVD37340.1"/>
    <property type="molecule type" value="Genomic_DNA"/>
</dbReference>
<dbReference type="Pfam" id="PF21116">
    <property type="entry name" value="EF-hand_Zip"/>
    <property type="match status" value="1"/>
</dbReference>
<evidence type="ECO:0000256" key="4">
    <source>
        <dbReference type="ARBA" id="ARBA00022989"/>
    </source>
</evidence>